<comment type="caution">
    <text evidence="2">The sequence shown here is derived from an EMBL/GenBank/DDBJ whole genome shotgun (WGS) entry which is preliminary data.</text>
</comment>
<accession>A0A316J973</accession>
<dbReference type="EMBL" id="QGDB01000003">
    <property type="protein sequence ID" value="PWL17801.1"/>
    <property type="molecule type" value="Genomic_DNA"/>
</dbReference>
<proteinExistence type="predicted"/>
<reference evidence="2 3" key="1">
    <citation type="submission" date="2018-05" db="EMBL/GenBank/DDBJ databases">
        <title>Comparative genomic sequence analysis between strain HN4 and CCM 8460T (Falsochrobactrum ovis) will provide more evidence to prove that HN4 is a new species of Falsochrobactrum.</title>
        <authorList>
            <person name="Lyu W."/>
            <person name="Sun L."/>
            <person name="Yao L."/>
        </authorList>
    </citation>
    <scope>NUCLEOTIDE SEQUENCE [LARGE SCALE GENOMIC DNA]</scope>
    <source>
        <strain evidence="2 3">HN4</strain>
    </source>
</reference>
<dbReference type="OrthoDB" id="8116929at2"/>
<gene>
    <name evidence="2" type="ORF">DKP76_08515</name>
</gene>
<dbReference type="RefSeq" id="WP_109706036.1">
    <property type="nucleotide sequence ID" value="NZ_QGDB01000003.1"/>
</dbReference>
<name>A0A316J973_9HYPH</name>
<organism evidence="2 3">
    <name type="scientific">Falsochrobactrum shanghaiense</name>
    <dbReference type="NCBI Taxonomy" id="2201899"/>
    <lineage>
        <taxon>Bacteria</taxon>
        <taxon>Pseudomonadati</taxon>
        <taxon>Pseudomonadota</taxon>
        <taxon>Alphaproteobacteria</taxon>
        <taxon>Hyphomicrobiales</taxon>
        <taxon>Brucellaceae</taxon>
        <taxon>Falsochrobactrum</taxon>
    </lineage>
</organism>
<evidence type="ECO:0000313" key="2">
    <source>
        <dbReference type="EMBL" id="PWL17801.1"/>
    </source>
</evidence>
<evidence type="ECO:0000313" key="3">
    <source>
        <dbReference type="Proteomes" id="UP000245865"/>
    </source>
</evidence>
<dbReference type="Proteomes" id="UP000245865">
    <property type="component" value="Unassembled WGS sequence"/>
</dbReference>
<dbReference type="AlphaFoldDB" id="A0A316J973"/>
<sequence>MSNMNETLRQQSPLFSPWAAQQPERPSALSALFSIQSLKQAALRIADIRHGGSFQTRDLVALLVSHAARNKRSMQPRTAMRMTLPVSRNRVSVRLTIES</sequence>
<keyword evidence="3" id="KW-1185">Reference proteome</keyword>
<feature type="region of interest" description="Disordered" evidence="1">
    <location>
        <begin position="1"/>
        <end position="21"/>
    </location>
</feature>
<feature type="compositionally biased region" description="Polar residues" evidence="1">
    <location>
        <begin position="1"/>
        <end position="14"/>
    </location>
</feature>
<evidence type="ECO:0000256" key="1">
    <source>
        <dbReference type="SAM" id="MobiDB-lite"/>
    </source>
</evidence>
<protein>
    <submittedName>
        <fullName evidence="2">Uncharacterized protein</fullName>
    </submittedName>
</protein>